<evidence type="ECO:0000256" key="2">
    <source>
        <dbReference type="PIRSR" id="PIRSR601310-3"/>
    </source>
</evidence>
<dbReference type="InterPro" id="IPR036265">
    <property type="entry name" value="HIT-like_sf"/>
</dbReference>
<dbReference type="Gene3D" id="3.30.428.10">
    <property type="entry name" value="HIT-like"/>
    <property type="match status" value="1"/>
</dbReference>
<dbReference type="EMBL" id="MGBG01000013">
    <property type="protein sequence ID" value="OGK64924.1"/>
    <property type="molecule type" value="Genomic_DNA"/>
</dbReference>
<dbReference type="PANTHER" id="PTHR46648">
    <property type="entry name" value="HIT FAMILY PROTEIN 1"/>
    <property type="match status" value="1"/>
</dbReference>
<evidence type="ECO:0000259" key="4">
    <source>
        <dbReference type="PROSITE" id="PS51084"/>
    </source>
</evidence>
<protein>
    <recommendedName>
        <fullName evidence="4">HIT domain-containing protein</fullName>
    </recommendedName>
</protein>
<feature type="short sequence motif" description="Histidine triad motif" evidence="2 3">
    <location>
        <begin position="113"/>
        <end position="117"/>
    </location>
</feature>
<dbReference type="InterPro" id="IPR001310">
    <property type="entry name" value="Histidine_triad_HIT"/>
</dbReference>
<evidence type="ECO:0000313" key="6">
    <source>
        <dbReference type="Proteomes" id="UP000178450"/>
    </source>
</evidence>
<gene>
    <name evidence="5" type="ORF">A2209_04480</name>
</gene>
<evidence type="ECO:0000256" key="1">
    <source>
        <dbReference type="PIRSR" id="PIRSR601310-1"/>
    </source>
</evidence>
<feature type="domain" description="HIT" evidence="4">
    <location>
        <begin position="52"/>
        <end position="128"/>
    </location>
</feature>
<organism evidence="5 6">
    <name type="scientific">Candidatus Roizmanbacteria bacterium RIFOXYA1_FULL_41_12</name>
    <dbReference type="NCBI Taxonomy" id="1802082"/>
    <lineage>
        <taxon>Bacteria</taxon>
        <taxon>Candidatus Roizmaniibacteriota</taxon>
    </lineage>
</organism>
<dbReference type="Pfam" id="PF01230">
    <property type="entry name" value="HIT"/>
    <property type="match status" value="1"/>
</dbReference>
<name>A0A1F7KAN8_9BACT</name>
<dbReference type="InterPro" id="IPR011146">
    <property type="entry name" value="HIT-like"/>
</dbReference>
<dbReference type="PROSITE" id="PS51084">
    <property type="entry name" value="HIT_2"/>
    <property type="match status" value="1"/>
</dbReference>
<accession>A0A1F7KAN8</accession>
<dbReference type="GO" id="GO:0009117">
    <property type="term" value="P:nucleotide metabolic process"/>
    <property type="evidence" value="ECO:0007669"/>
    <property type="project" value="TreeGrafter"/>
</dbReference>
<sequence>MYTHVSTDYICPLCLAVKGIESTATLMKQADIFFKDDLVLAAVNSKFFIKVPGHVIIIPKQHYENIYKMPEKTLNRISVVSQKMALLLKNVRHCDGITMIQNNEPASGQHAFHYHLHIIPRFNNDGLIESKLKTKVVTPEERIPYANALKKGSTLFTLGRS</sequence>
<dbReference type="Proteomes" id="UP000178450">
    <property type="component" value="Unassembled WGS sequence"/>
</dbReference>
<evidence type="ECO:0000313" key="5">
    <source>
        <dbReference type="EMBL" id="OGK64924.1"/>
    </source>
</evidence>
<evidence type="ECO:0000256" key="3">
    <source>
        <dbReference type="PROSITE-ProRule" id="PRU00464"/>
    </source>
</evidence>
<dbReference type="SUPFAM" id="SSF54197">
    <property type="entry name" value="HIT-like"/>
    <property type="match status" value="1"/>
</dbReference>
<dbReference type="GO" id="GO:0003824">
    <property type="term" value="F:catalytic activity"/>
    <property type="evidence" value="ECO:0007669"/>
    <property type="project" value="InterPro"/>
</dbReference>
<reference evidence="5 6" key="1">
    <citation type="journal article" date="2016" name="Nat. Commun.">
        <title>Thousands of microbial genomes shed light on interconnected biogeochemical processes in an aquifer system.</title>
        <authorList>
            <person name="Anantharaman K."/>
            <person name="Brown C.T."/>
            <person name="Hug L.A."/>
            <person name="Sharon I."/>
            <person name="Castelle C.J."/>
            <person name="Probst A.J."/>
            <person name="Thomas B.C."/>
            <person name="Singh A."/>
            <person name="Wilkins M.J."/>
            <person name="Karaoz U."/>
            <person name="Brodie E.L."/>
            <person name="Williams K.H."/>
            <person name="Hubbard S.S."/>
            <person name="Banfield J.F."/>
        </authorList>
    </citation>
    <scope>NUCLEOTIDE SEQUENCE [LARGE SCALE GENOMIC DNA]</scope>
</reference>
<proteinExistence type="predicted"/>
<feature type="active site" description="Tele-AMP-histidine intermediate" evidence="1">
    <location>
        <position position="115"/>
    </location>
</feature>
<comment type="caution">
    <text evidence="5">The sequence shown here is derived from an EMBL/GenBank/DDBJ whole genome shotgun (WGS) entry which is preliminary data.</text>
</comment>
<dbReference type="PANTHER" id="PTHR46648:SF1">
    <property type="entry name" value="ADENOSINE 5'-MONOPHOSPHORAMIDASE HNT1"/>
    <property type="match status" value="1"/>
</dbReference>
<dbReference type="AlphaFoldDB" id="A0A1F7KAN8"/>